<evidence type="ECO:0000313" key="1">
    <source>
        <dbReference type="EMBL" id="QTR49430.1"/>
    </source>
</evidence>
<gene>
    <name evidence="1" type="ORF">J8380_14450</name>
</gene>
<dbReference type="Gene3D" id="3.90.1720.10">
    <property type="entry name" value="endopeptidase domain like (from Nostoc punctiforme)"/>
    <property type="match status" value="1"/>
</dbReference>
<dbReference type="EMBL" id="CP072800">
    <property type="protein sequence ID" value="QTR49430.1"/>
    <property type="molecule type" value="Genomic_DNA"/>
</dbReference>
<reference evidence="1 2" key="1">
    <citation type="submission" date="2021-04" db="EMBL/GenBank/DDBJ databases">
        <title>Genomics, taxonomy and metabolism of representatives of sulfur bacteria of the genus Thiothrix: Thiothrix fructosivorans QT, Thiothrix unzii A1T and three new species, Thiothrix subterranea sp. nov., Thiothrix litoralis sp. nov. and 'Candidatus Thiothrix anitrata' sp. nov.</title>
        <authorList>
            <person name="Ravin N.V."/>
            <person name="Smolyakov D."/>
            <person name="Rudenko T.S."/>
            <person name="Mardanov A.V."/>
            <person name="Beletsky A.V."/>
            <person name="Markov N.D."/>
            <person name="Fomenkov A.I."/>
            <person name="Roberts R.J."/>
            <person name="Karnachuk O.V."/>
            <person name="Novikov A."/>
            <person name="Grabovich M.Y."/>
        </authorList>
    </citation>
    <scope>NUCLEOTIDE SEQUENCE [LARGE SCALE GENOMIC DNA]</scope>
    <source>
        <strain evidence="1 2">A52</strain>
    </source>
</reference>
<accession>A0ABX7X0P2</accession>
<evidence type="ECO:0000313" key="2">
    <source>
        <dbReference type="Proteomes" id="UP000672027"/>
    </source>
</evidence>
<keyword evidence="2" id="KW-1185">Reference proteome</keyword>
<sequence length="261" mass="29290">MMETELLIQKVLEKFRKRSDEFANSPDYPEDYYPYGDNIAQRLTPALDQYRELMISHTADLLPRLKALTWALRMYINEDYRVTYAYHLKSMGTILTKTELESSTLDPTKVRVSTYNAYDWKCNKLVADAYAVGGAVGLSIGKNLDGVKTKGNGYPAAYDCNNNTCYLWAPQANILAKQNYNLRSLTNAKPLRKTGDLMAQPEVGDIICFPSEGGLGHSSLYLGKKLIISAKESGIDIEAEEYETEGHDGKARIRKFTGSGR</sequence>
<dbReference type="SUPFAM" id="SSF54001">
    <property type="entry name" value="Cysteine proteinases"/>
    <property type="match status" value="1"/>
</dbReference>
<protein>
    <recommendedName>
        <fullName evidence="3">NlpC/P60 domain-containing protein</fullName>
    </recommendedName>
</protein>
<organism evidence="1 2">
    <name type="scientific">Candidatus Thiothrix anitrata</name>
    <dbReference type="NCBI Taxonomy" id="2823902"/>
    <lineage>
        <taxon>Bacteria</taxon>
        <taxon>Pseudomonadati</taxon>
        <taxon>Pseudomonadota</taxon>
        <taxon>Gammaproteobacteria</taxon>
        <taxon>Thiotrichales</taxon>
        <taxon>Thiotrichaceae</taxon>
        <taxon>Thiothrix</taxon>
    </lineage>
</organism>
<proteinExistence type="predicted"/>
<dbReference type="Proteomes" id="UP000672027">
    <property type="component" value="Chromosome"/>
</dbReference>
<dbReference type="RefSeq" id="WP_210226277.1">
    <property type="nucleotide sequence ID" value="NZ_CP072800.1"/>
</dbReference>
<name>A0ABX7X0P2_9GAMM</name>
<dbReference type="InterPro" id="IPR038765">
    <property type="entry name" value="Papain-like_cys_pep_sf"/>
</dbReference>
<evidence type="ECO:0008006" key="3">
    <source>
        <dbReference type="Google" id="ProtNLM"/>
    </source>
</evidence>